<reference evidence="1 3" key="1">
    <citation type="submission" date="2017-11" db="EMBL/GenBank/DDBJ databases">
        <title>The genome of Rhizophagus clarus HR1 reveals common genetic basis of auxotrophy among arbuscular mycorrhizal fungi.</title>
        <authorList>
            <person name="Kobayashi Y."/>
        </authorList>
    </citation>
    <scope>NUCLEOTIDE SEQUENCE [LARGE SCALE GENOMIC DNA]</scope>
    <source>
        <strain evidence="1 3">HR1</strain>
    </source>
</reference>
<dbReference type="AlphaFoldDB" id="A0A2Z6QKN5"/>
<evidence type="ECO:0000313" key="2">
    <source>
        <dbReference type="EMBL" id="GES81097.1"/>
    </source>
</evidence>
<name>A0A2Z6QKN5_9GLOM</name>
<reference evidence="2" key="2">
    <citation type="submission" date="2019-10" db="EMBL/GenBank/DDBJ databases">
        <title>Conservation and host-specific expression of non-tandemly repeated heterogenous ribosome RNA gene in arbuscular mycorrhizal fungi.</title>
        <authorList>
            <person name="Maeda T."/>
            <person name="Kobayashi Y."/>
            <person name="Nakagawa T."/>
            <person name="Ezawa T."/>
            <person name="Yamaguchi K."/>
            <person name="Bino T."/>
            <person name="Nishimoto Y."/>
            <person name="Shigenobu S."/>
            <person name="Kawaguchi M."/>
        </authorList>
    </citation>
    <scope>NUCLEOTIDE SEQUENCE</scope>
    <source>
        <strain evidence="2">HR1</strain>
    </source>
</reference>
<proteinExistence type="predicted"/>
<comment type="caution">
    <text evidence="1">The sequence shown here is derived from an EMBL/GenBank/DDBJ whole genome shotgun (WGS) entry which is preliminary data.</text>
</comment>
<dbReference type="Proteomes" id="UP000615446">
    <property type="component" value="Unassembled WGS sequence"/>
</dbReference>
<dbReference type="Proteomes" id="UP000247702">
    <property type="component" value="Unassembled WGS sequence"/>
</dbReference>
<sequence>MIFGSEPRQKFKQAQISQVQGFCRRLQYFSGPFEEVDIRLIGSILLRRGTDDRDLSSEIGLVHGKKEDST</sequence>
<evidence type="ECO:0000313" key="1">
    <source>
        <dbReference type="EMBL" id="GBB89302.1"/>
    </source>
</evidence>
<dbReference type="EMBL" id="BLAL01000053">
    <property type="protein sequence ID" value="GES81097.1"/>
    <property type="molecule type" value="Genomic_DNA"/>
</dbReference>
<accession>A0A2Z6QKN5</accession>
<evidence type="ECO:0000313" key="3">
    <source>
        <dbReference type="Proteomes" id="UP000247702"/>
    </source>
</evidence>
<dbReference type="EMBL" id="BEXD01000668">
    <property type="protein sequence ID" value="GBB89302.1"/>
    <property type="molecule type" value="Genomic_DNA"/>
</dbReference>
<keyword evidence="3" id="KW-1185">Reference proteome</keyword>
<protein>
    <submittedName>
        <fullName evidence="1">Uncharacterized protein</fullName>
    </submittedName>
</protein>
<organism evidence="1 3">
    <name type="scientific">Rhizophagus clarus</name>
    <dbReference type="NCBI Taxonomy" id="94130"/>
    <lineage>
        <taxon>Eukaryota</taxon>
        <taxon>Fungi</taxon>
        <taxon>Fungi incertae sedis</taxon>
        <taxon>Mucoromycota</taxon>
        <taxon>Glomeromycotina</taxon>
        <taxon>Glomeromycetes</taxon>
        <taxon>Glomerales</taxon>
        <taxon>Glomeraceae</taxon>
        <taxon>Rhizophagus</taxon>
    </lineage>
</organism>
<gene>
    <name evidence="2" type="ORF">RCL2_000835800</name>
    <name evidence="1" type="ORF">RclHR1_00160018</name>
</gene>